<comment type="caution">
    <text evidence="2">The sequence shown here is derived from an EMBL/GenBank/DDBJ whole genome shotgun (WGS) entry which is preliminary data.</text>
</comment>
<feature type="chain" id="PRO_5026724431" evidence="1">
    <location>
        <begin position="29"/>
        <end position="77"/>
    </location>
</feature>
<dbReference type="EMBL" id="WXKQ01000132">
    <property type="protein sequence ID" value="NAG22509.1"/>
    <property type="molecule type" value="Genomic_DNA"/>
</dbReference>
<sequence length="77" mass="8171">MRPTQRNLMKKSILLLSLLFNTTFPVVAGQDVDIVANIKNNTCQSGISNNGNIDLGVVGVGDFTGNISAENDHPSGK</sequence>
<reference evidence="2 3" key="1">
    <citation type="journal article" date="2019" name="Nat. Med.">
        <title>A library of human gut bacterial isolates paired with longitudinal multiomics data enables mechanistic microbiome research.</title>
        <authorList>
            <person name="Poyet M."/>
            <person name="Groussin M."/>
            <person name="Gibbons S.M."/>
            <person name="Avila-Pacheco J."/>
            <person name="Jiang X."/>
            <person name="Kearney S.M."/>
            <person name="Perrotta A.R."/>
            <person name="Berdy B."/>
            <person name="Zhao S."/>
            <person name="Lieberman T.D."/>
            <person name="Swanson P.K."/>
            <person name="Smith M."/>
            <person name="Roesemann S."/>
            <person name="Alexander J.E."/>
            <person name="Rich S.A."/>
            <person name="Livny J."/>
            <person name="Vlamakis H."/>
            <person name="Clish C."/>
            <person name="Bullock K."/>
            <person name="Deik A."/>
            <person name="Scott J."/>
            <person name="Pierce K.A."/>
            <person name="Xavier R.J."/>
            <person name="Alm E.J."/>
        </authorList>
    </citation>
    <scope>NUCLEOTIDE SEQUENCE [LARGE SCALE GENOMIC DNA]</scope>
    <source>
        <strain evidence="2 3">BIOML-A112</strain>
    </source>
</reference>
<accession>A0A6L9AA87</accession>
<evidence type="ECO:0000313" key="2">
    <source>
        <dbReference type="EMBL" id="NAG22509.1"/>
    </source>
</evidence>
<organism evidence="2 3">
    <name type="scientific">Escherichia coli</name>
    <dbReference type="NCBI Taxonomy" id="562"/>
    <lineage>
        <taxon>Bacteria</taxon>
        <taxon>Pseudomonadati</taxon>
        <taxon>Pseudomonadota</taxon>
        <taxon>Gammaproteobacteria</taxon>
        <taxon>Enterobacterales</taxon>
        <taxon>Enterobacteriaceae</taxon>
        <taxon>Escherichia</taxon>
    </lineage>
</organism>
<evidence type="ECO:0000313" key="3">
    <source>
        <dbReference type="Proteomes" id="UP000475070"/>
    </source>
</evidence>
<dbReference type="Proteomes" id="UP000475070">
    <property type="component" value="Unassembled WGS sequence"/>
</dbReference>
<keyword evidence="1" id="KW-0732">Signal</keyword>
<protein>
    <submittedName>
        <fullName evidence="2">Fimbrial protein StaF</fullName>
    </submittedName>
</protein>
<proteinExistence type="predicted"/>
<dbReference type="AlphaFoldDB" id="A0A6L9AA87"/>
<feature type="signal peptide" evidence="1">
    <location>
        <begin position="1"/>
        <end position="28"/>
    </location>
</feature>
<name>A0A6L9AA87_ECOLX</name>
<evidence type="ECO:0000256" key="1">
    <source>
        <dbReference type="SAM" id="SignalP"/>
    </source>
</evidence>
<gene>
    <name evidence="2" type="ORF">GUC01_26630</name>
</gene>
<feature type="non-terminal residue" evidence="2">
    <location>
        <position position="77"/>
    </location>
</feature>